<organism evidence="7 8">
    <name type="scientific">SAR86 cluster bacterium</name>
    <dbReference type="NCBI Taxonomy" id="2030880"/>
    <lineage>
        <taxon>Bacteria</taxon>
        <taxon>Pseudomonadati</taxon>
        <taxon>Pseudomonadota</taxon>
        <taxon>Gammaproteobacteria</taxon>
        <taxon>SAR86 cluster</taxon>
    </lineage>
</organism>
<comment type="similarity">
    <text evidence="1">Belongs to the TfdA dioxygenase family.</text>
</comment>
<keyword evidence="3 7" id="KW-0223">Dioxygenase</keyword>
<reference evidence="7" key="1">
    <citation type="submission" date="2020-05" db="EMBL/GenBank/DDBJ databases">
        <title>Sulfur intermediates as new biogeochemical hubs in an aquatic model microbial ecosystem.</title>
        <authorList>
            <person name="Vigneron A."/>
        </authorList>
    </citation>
    <scope>NUCLEOTIDE SEQUENCE</scope>
    <source>
        <strain evidence="7">Bin.250</strain>
    </source>
</reference>
<evidence type="ECO:0000256" key="2">
    <source>
        <dbReference type="ARBA" id="ARBA00022723"/>
    </source>
</evidence>
<dbReference type="GO" id="GO:0016706">
    <property type="term" value="F:2-oxoglutarate-dependent dioxygenase activity"/>
    <property type="evidence" value="ECO:0007669"/>
    <property type="project" value="TreeGrafter"/>
</dbReference>
<proteinExistence type="inferred from homology"/>
<comment type="caution">
    <text evidence="7">The sequence shown here is derived from an EMBL/GenBank/DDBJ whole genome shotgun (WGS) entry which is preliminary data.</text>
</comment>
<dbReference type="Proteomes" id="UP000754644">
    <property type="component" value="Unassembled WGS sequence"/>
</dbReference>
<dbReference type="InterPro" id="IPR051323">
    <property type="entry name" value="AtsK-like"/>
</dbReference>
<keyword evidence="5" id="KW-0408">Iron</keyword>
<dbReference type="Pfam" id="PF02668">
    <property type="entry name" value="TauD"/>
    <property type="match status" value="1"/>
</dbReference>
<dbReference type="SUPFAM" id="SSF51197">
    <property type="entry name" value="Clavaminate synthase-like"/>
    <property type="match status" value="1"/>
</dbReference>
<sequence>MVALKSADFEIQPLTGGFGASISGIRLGEIDDAEFEVIRKVFLASSVVVFSEQFLSKDEHVAFAKRWGEFSITPFLNYLEDYPGLLCLENKGKARSVTENWHYDSSFQSEPPSLTILSAQDVPAGGDTMWSDQYKAFEALSSGMQDMLSGVRAEFRGTRLARLTNSDKPIPSAFHPVVRTHPETGRKALFVGLPGETMGCLESMTDAESLPILKFLYEHSVLPDHVYRHRWRNGDVVMWDNRCTMHYAVHDYGDAVRELHRITIKGDKPV</sequence>
<evidence type="ECO:0000313" key="7">
    <source>
        <dbReference type="EMBL" id="NQV66633.1"/>
    </source>
</evidence>
<dbReference type="PANTHER" id="PTHR30468">
    <property type="entry name" value="ALPHA-KETOGLUTARATE-DEPENDENT SULFONATE DIOXYGENASE"/>
    <property type="match status" value="1"/>
</dbReference>
<evidence type="ECO:0000256" key="4">
    <source>
        <dbReference type="ARBA" id="ARBA00023002"/>
    </source>
</evidence>
<accession>A0A972VYJ1</accession>
<gene>
    <name evidence="7" type="ORF">HQ497_14845</name>
</gene>
<dbReference type="PANTHER" id="PTHR30468:SF1">
    <property type="entry name" value="ALPHA-KETOGLUTARATE-DEPENDENT SULFONATE DIOXYGENASE"/>
    <property type="match status" value="1"/>
</dbReference>
<feature type="domain" description="TauD/TfdA-like" evidence="6">
    <location>
        <begin position="10"/>
        <end position="263"/>
    </location>
</feature>
<evidence type="ECO:0000256" key="1">
    <source>
        <dbReference type="ARBA" id="ARBA00005896"/>
    </source>
</evidence>
<evidence type="ECO:0000256" key="3">
    <source>
        <dbReference type="ARBA" id="ARBA00022964"/>
    </source>
</evidence>
<dbReference type="EMBL" id="JABMOJ010000550">
    <property type="protein sequence ID" value="NQV66633.1"/>
    <property type="molecule type" value="Genomic_DNA"/>
</dbReference>
<dbReference type="InterPro" id="IPR042098">
    <property type="entry name" value="TauD-like_sf"/>
</dbReference>
<evidence type="ECO:0000256" key="5">
    <source>
        <dbReference type="ARBA" id="ARBA00023004"/>
    </source>
</evidence>
<name>A0A972VYJ1_9GAMM</name>
<dbReference type="GO" id="GO:0046872">
    <property type="term" value="F:metal ion binding"/>
    <property type="evidence" value="ECO:0007669"/>
    <property type="project" value="UniProtKB-KW"/>
</dbReference>
<dbReference type="Gene3D" id="3.60.130.10">
    <property type="entry name" value="Clavaminate synthase-like"/>
    <property type="match status" value="1"/>
</dbReference>
<dbReference type="InterPro" id="IPR003819">
    <property type="entry name" value="TauD/TfdA-like"/>
</dbReference>
<dbReference type="AlphaFoldDB" id="A0A972VYJ1"/>
<protein>
    <submittedName>
        <fullName evidence="7">TauD/TfdA family dioxygenase</fullName>
    </submittedName>
</protein>
<keyword evidence="4" id="KW-0560">Oxidoreductase</keyword>
<evidence type="ECO:0000259" key="6">
    <source>
        <dbReference type="Pfam" id="PF02668"/>
    </source>
</evidence>
<keyword evidence="2" id="KW-0479">Metal-binding</keyword>
<evidence type="ECO:0000313" key="8">
    <source>
        <dbReference type="Proteomes" id="UP000754644"/>
    </source>
</evidence>
<dbReference type="GO" id="GO:0005737">
    <property type="term" value="C:cytoplasm"/>
    <property type="evidence" value="ECO:0007669"/>
    <property type="project" value="TreeGrafter"/>
</dbReference>